<dbReference type="InterPro" id="IPR000700">
    <property type="entry name" value="PAS-assoc_C"/>
</dbReference>
<dbReference type="Gene3D" id="3.30.450.20">
    <property type="entry name" value="PAS domain"/>
    <property type="match status" value="2"/>
</dbReference>
<dbReference type="CDD" id="cd00082">
    <property type="entry name" value="HisKA"/>
    <property type="match status" value="1"/>
</dbReference>
<feature type="domain" description="PAS" evidence="17">
    <location>
        <begin position="216"/>
        <end position="286"/>
    </location>
</feature>
<evidence type="ECO:0000256" key="8">
    <source>
        <dbReference type="ARBA" id="ARBA00022741"/>
    </source>
</evidence>
<dbReference type="SMART" id="SM00388">
    <property type="entry name" value="HisKA"/>
    <property type="match status" value="1"/>
</dbReference>
<evidence type="ECO:0000256" key="5">
    <source>
        <dbReference type="ARBA" id="ARBA00022553"/>
    </source>
</evidence>
<dbReference type="GO" id="GO:0005524">
    <property type="term" value="F:ATP binding"/>
    <property type="evidence" value="ECO:0007669"/>
    <property type="project" value="UniProtKB-KW"/>
</dbReference>
<proteinExistence type="predicted"/>
<dbReference type="SMART" id="SM00086">
    <property type="entry name" value="PAC"/>
    <property type="match status" value="2"/>
</dbReference>
<dbReference type="InterPro" id="IPR013655">
    <property type="entry name" value="PAS_fold_3"/>
</dbReference>
<organism evidence="19 20">
    <name type="scientific">Anabaenopsis circularis NIES-21</name>
    <dbReference type="NCBI Taxonomy" id="1085406"/>
    <lineage>
        <taxon>Bacteria</taxon>
        <taxon>Bacillati</taxon>
        <taxon>Cyanobacteriota</taxon>
        <taxon>Cyanophyceae</taxon>
        <taxon>Nostocales</taxon>
        <taxon>Nodulariaceae</taxon>
        <taxon>Anabaenopsis</taxon>
    </lineage>
</organism>
<dbReference type="SUPFAM" id="SSF55874">
    <property type="entry name" value="ATPase domain of HSP90 chaperone/DNA topoisomerase II/histidine kinase"/>
    <property type="match status" value="1"/>
</dbReference>
<evidence type="ECO:0000313" key="20">
    <source>
        <dbReference type="Proteomes" id="UP000218287"/>
    </source>
</evidence>
<dbReference type="InterPro" id="IPR003594">
    <property type="entry name" value="HATPase_dom"/>
</dbReference>
<dbReference type="SMART" id="SM00448">
    <property type="entry name" value="REC"/>
    <property type="match status" value="1"/>
</dbReference>
<keyword evidence="6" id="KW-0808">Transferase</keyword>
<dbReference type="Pfam" id="PF00512">
    <property type="entry name" value="HisKA"/>
    <property type="match status" value="1"/>
</dbReference>
<dbReference type="CDD" id="cd00130">
    <property type="entry name" value="PAS"/>
    <property type="match status" value="2"/>
</dbReference>
<accession>A0A1Z4GCS3</accession>
<comment type="subcellular location">
    <subcellularLocation>
        <location evidence="2">Cell membrane</location>
    </subcellularLocation>
</comment>
<dbReference type="Gene3D" id="3.40.50.2300">
    <property type="match status" value="1"/>
</dbReference>
<comment type="catalytic activity">
    <reaction evidence="1">
        <text>ATP + protein L-histidine = ADP + protein N-phospho-L-histidine.</text>
        <dbReference type="EC" id="2.7.13.3"/>
    </reaction>
</comment>
<dbReference type="SUPFAM" id="SSF55785">
    <property type="entry name" value="PYP-like sensor domain (PAS domain)"/>
    <property type="match status" value="2"/>
</dbReference>
<keyword evidence="9 19" id="KW-0418">Kinase</keyword>
<keyword evidence="11" id="KW-1133">Transmembrane helix</keyword>
<dbReference type="GO" id="GO:0000155">
    <property type="term" value="F:phosphorelay sensor kinase activity"/>
    <property type="evidence" value="ECO:0007669"/>
    <property type="project" value="InterPro"/>
</dbReference>
<dbReference type="OrthoDB" id="499174at2"/>
<evidence type="ECO:0000256" key="13">
    <source>
        <dbReference type="ARBA" id="ARBA00023136"/>
    </source>
</evidence>
<dbReference type="InterPro" id="IPR011006">
    <property type="entry name" value="CheY-like_superfamily"/>
</dbReference>
<dbReference type="CDD" id="cd16922">
    <property type="entry name" value="HATPase_EvgS-ArcB-TorS-like"/>
    <property type="match status" value="1"/>
</dbReference>
<dbReference type="NCBIfam" id="TIGR00229">
    <property type="entry name" value="sensory_box"/>
    <property type="match status" value="2"/>
</dbReference>
<dbReference type="SUPFAM" id="SSF47384">
    <property type="entry name" value="Homodimeric domain of signal transducing histidine kinase"/>
    <property type="match status" value="1"/>
</dbReference>
<keyword evidence="4" id="KW-1003">Cell membrane</keyword>
<evidence type="ECO:0000256" key="14">
    <source>
        <dbReference type="PROSITE-ProRule" id="PRU00169"/>
    </source>
</evidence>
<evidence type="ECO:0000256" key="11">
    <source>
        <dbReference type="ARBA" id="ARBA00022989"/>
    </source>
</evidence>
<dbReference type="PRINTS" id="PR00344">
    <property type="entry name" value="BCTRLSENSOR"/>
</dbReference>
<evidence type="ECO:0000256" key="7">
    <source>
        <dbReference type="ARBA" id="ARBA00022692"/>
    </source>
</evidence>
<gene>
    <name evidence="19" type="ORF">NIES21_11260</name>
</gene>
<dbReference type="SMART" id="SM00091">
    <property type="entry name" value="PAS"/>
    <property type="match status" value="2"/>
</dbReference>
<evidence type="ECO:0000256" key="4">
    <source>
        <dbReference type="ARBA" id="ARBA00022475"/>
    </source>
</evidence>
<keyword evidence="10" id="KW-0067">ATP-binding</keyword>
<evidence type="ECO:0000256" key="10">
    <source>
        <dbReference type="ARBA" id="ARBA00022840"/>
    </source>
</evidence>
<keyword evidence="13" id="KW-0472">Membrane</keyword>
<evidence type="ECO:0000259" key="17">
    <source>
        <dbReference type="PROSITE" id="PS50112"/>
    </source>
</evidence>
<feature type="domain" description="PAC" evidence="18">
    <location>
        <begin position="163"/>
        <end position="215"/>
    </location>
</feature>
<evidence type="ECO:0000259" key="18">
    <source>
        <dbReference type="PROSITE" id="PS50113"/>
    </source>
</evidence>
<dbReference type="GO" id="GO:0005886">
    <property type="term" value="C:plasma membrane"/>
    <property type="evidence" value="ECO:0007669"/>
    <property type="project" value="UniProtKB-SubCell"/>
</dbReference>
<dbReference type="Pfam" id="PF02518">
    <property type="entry name" value="HATPase_c"/>
    <property type="match status" value="1"/>
</dbReference>
<dbReference type="Pfam" id="PF08447">
    <property type="entry name" value="PAS_3"/>
    <property type="match status" value="2"/>
</dbReference>
<dbReference type="AlphaFoldDB" id="A0A1Z4GCS3"/>
<dbReference type="InterPro" id="IPR036890">
    <property type="entry name" value="HATPase_C_sf"/>
</dbReference>
<evidence type="ECO:0000256" key="1">
    <source>
        <dbReference type="ARBA" id="ARBA00000085"/>
    </source>
</evidence>
<evidence type="ECO:0000256" key="6">
    <source>
        <dbReference type="ARBA" id="ARBA00022679"/>
    </source>
</evidence>
<protein>
    <recommendedName>
        <fullName evidence="3">histidine kinase</fullName>
        <ecNumber evidence="3">2.7.13.3</ecNumber>
    </recommendedName>
</protein>
<feature type="domain" description="Response regulatory" evidence="16">
    <location>
        <begin position="606"/>
        <end position="724"/>
    </location>
</feature>
<dbReference type="Pfam" id="PF00072">
    <property type="entry name" value="Response_reg"/>
    <property type="match status" value="1"/>
</dbReference>
<dbReference type="PROSITE" id="PS50112">
    <property type="entry name" value="PAS"/>
    <property type="match status" value="1"/>
</dbReference>
<keyword evidence="7" id="KW-0812">Transmembrane</keyword>
<dbReference type="FunFam" id="3.30.565.10:FF:000023">
    <property type="entry name" value="PAS domain-containing sensor histidine kinase"/>
    <property type="match status" value="1"/>
</dbReference>
<dbReference type="PANTHER" id="PTHR43547:SF2">
    <property type="entry name" value="HYBRID SIGNAL TRANSDUCTION HISTIDINE KINASE C"/>
    <property type="match status" value="1"/>
</dbReference>
<dbReference type="PROSITE" id="PS50110">
    <property type="entry name" value="RESPONSE_REGULATORY"/>
    <property type="match status" value="1"/>
</dbReference>
<dbReference type="Gene3D" id="2.10.70.100">
    <property type="match status" value="1"/>
</dbReference>
<dbReference type="SMART" id="SM00387">
    <property type="entry name" value="HATPase_c"/>
    <property type="match status" value="1"/>
</dbReference>
<dbReference type="EMBL" id="AP018174">
    <property type="protein sequence ID" value="BAY15310.1"/>
    <property type="molecule type" value="Genomic_DNA"/>
</dbReference>
<feature type="domain" description="Histidine kinase" evidence="15">
    <location>
        <begin position="366"/>
        <end position="584"/>
    </location>
</feature>
<feature type="domain" description="PAC" evidence="18">
    <location>
        <begin position="289"/>
        <end position="341"/>
    </location>
</feature>
<evidence type="ECO:0000259" key="16">
    <source>
        <dbReference type="PROSITE" id="PS50110"/>
    </source>
</evidence>
<dbReference type="EC" id="2.7.13.3" evidence="3"/>
<dbReference type="InterPro" id="IPR001789">
    <property type="entry name" value="Sig_transdc_resp-reg_receiver"/>
</dbReference>
<dbReference type="PANTHER" id="PTHR43547">
    <property type="entry name" value="TWO-COMPONENT HISTIDINE KINASE"/>
    <property type="match status" value="1"/>
</dbReference>
<dbReference type="FunFam" id="3.30.450.20:FF:000099">
    <property type="entry name" value="Sensory box sensor histidine kinase"/>
    <property type="match status" value="1"/>
</dbReference>
<evidence type="ECO:0000259" key="15">
    <source>
        <dbReference type="PROSITE" id="PS50109"/>
    </source>
</evidence>
<dbReference type="InterPro" id="IPR036097">
    <property type="entry name" value="HisK_dim/P_sf"/>
</dbReference>
<keyword evidence="12" id="KW-0902">Two-component regulatory system</keyword>
<evidence type="ECO:0000256" key="3">
    <source>
        <dbReference type="ARBA" id="ARBA00012438"/>
    </source>
</evidence>
<dbReference type="Gene3D" id="1.10.287.130">
    <property type="match status" value="1"/>
</dbReference>
<sequence length="725" mass="81031">MKRDNAGKFVSNCDGETKQRFSVTLTATAWQLLDAEAKKQGTSRSEIIEQFARSLTQEEQPASSTDRFATLVDDFSHCKQAEDTLRQSEERLRIAQQAANAGVWDWDITTNQVTWSIEYYRLYGLDPANTQASYQNWLLSIIEPDRDRTDQAARQALAHRTDLNAEFRILHPTQGERWLTAIGQTFYDDNNQPIRMTGIALDITERKLSEAALLESEKRYRYLAESIPQLVWTADTKGVLIDVNQRWCSFTGLTLTQAQTEGWQAVVHPDDAPRLGENWAVAQQDGTYYQAEGRMRRADGMYRWHLHQAVPLKNERGQVIKWFGTATDIEDQKQLEQQRIQLLQQEQAAREQAETTNRIKDEFLAVLSHELRTPLNPILGWAQLLQSQKLDPAKTREALKTIERNAKLQAQLIEDLLDVSRILQGNLSLNVSPVDLTLVIKGAVETVRLAAQAKSITIKTILTSNVGQVAGDSTRLQQVVWNLLSNALKFTQLGGLVEVRLECFDSVAQITVSDNGKGISPEFLPFIFDYFRQADSATTRKFGGLGLGLAIVRHLIELHGGTVQAQSLGEGLGAIFTVRLPLMPVQSQINQHSQQVKPVLNLNGIKVLVVDDDFDNCEFVTFVLEQEGANVVMASSAKEALTVLSHFPADILLSDIGMPQVDGYMLMQQVKNLPPAQGGNIKAIALSAYAGEINEKQAINAGFHRHISKPVEPEELITAIVELVD</sequence>
<evidence type="ECO:0000313" key="19">
    <source>
        <dbReference type="EMBL" id="BAY15310.1"/>
    </source>
</evidence>
<dbReference type="Proteomes" id="UP000218287">
    <property type="component" value="Chromosome"/>
</dbReference>
<dbReference type="FunFam" id="1.10.287.130:FF:000004">
    <property type="entry name" value="Ethylene receptor 1"/>
    <property type="match status" value="1"/>
</dbReference>
<dbReference type="SUPFAM" id="SSF52172">
    <property type="entry name" value="CheY-like"/>
    <property type="match status" value="1"/>
</dbReference>
<evidence type="ECO:0000256" key="2">
    <source>
        <dbReference type="ARBA" id="ARBA00004236"/>
    </source>
</evidence>
<evidence type="ECO:0000256" key="12">
    <source>
        <dbReference type="ARBA" id="ARBA00023012"/>
    </source>
</evidence>
<keyword evidence="5 14" id="KW-0597">Phosphoprotein</keyword>
<feature type="modified residue" description="4-aspartylphosphate" evidence="14">
    <location>
        <position position="655"/>
    </location>
</feature>
<dbReference type="Gene3D" id="3.30.565.10">
    <property type="entry name" value="Histidine kinase-like ATPase, C-terminal domain"/>
    <property type="match status" value="1"/>
</dbReference>
<reference evidence="19 20" key="1">
    <citation type="submission" date="2017-06" db="EMBL/GenBank/DDBJ databases">
        <title>Genome sequencing of cyanobaciteial culture collection at National Institute for Environmental Studies (NIES).</title>
        <authorList>
            <person name="Hirose Y."/>
            <person name="Shimura Y."/>
            <person name="Fujisawa T."/>
            <person name="Nakamura Y."/>
            <person name="Kawachi M."/>
        </authorList>
    </citation>
    <scope>NUCLEOTIDE SEQUENCE [LARGE SCALE GENOMIC DNA]</scope>
    <source>
        <strain evidence="19 20">NIES-21</strain>
    </source>
</reference>
<dbReference type="InterPro" id="IPR000014">
    <property type="entry name" value="PAS"/>
</dbReference>
<name>A0A1Z4GCS3_9CYAN</name>
<dbReference type="InterPro" id="IPR005467">
    <property type="entry name" value="His_kinase_dom"/>
</dbReference>
<evidence type="ECO:0000256" key="9">
    <source>
        <dbReference type="ARBA" id="ARBA00022777"/>
    </source>
</evidence>
<dbReference type="InterPro" id="IPR035965">
    <property type="entry name" value="PAS-like_dom_sf"/>
</dbReference>
<dbReference type="PROSITE" id="PS50113">
    <property type="entry name" value="PAC"/>
    <property type="match status" value="2"/>
</dbReference>
<dbReference type="InterPro" id="IPR004358">
    <property type="entry name" value="Sig_transdc_His_kin-like_C"/>
</dbReference>
<dbReference type="PROSITE" id="PS50109">
    <property type="entry name" value="HIS_KIN"/>
    <property type="match status" value="1"/>
</dbReference>
<keyword evidence="8" id="KW-0547">Nucleotide-binding</keyword>
<keyword evidence="20" id="KW-1185">Reference proteome</keyword>
<dbReference type="CDD" id="cd17580">
    <property type="entry name" value="REC_2_DhkD-like"/>
    <property type="match status" value="1"/>
</dbReference>
<dbReference type="InterPro" id="IPR001610">
    <property type="entry name" value="PAC"/>
</dbReference>
<dbReference type="InterPro" id="IPR003661">
    <property type="entry name" value="HisK_dim/P_dom"/>
</dbReference>